<feature type="region of interest" description="Disordered" evidence="1">
    <location>
        <begin position="342"/>
        <end position="495"/>
    </location>
</feature>
<evidence type="ECO:0000313" key="4">
    <source>
        <dbReference type="Proteomes" id="UP001212841"/>
    </source>
</evidence>
<keyword evidence="4" id="KW-1185">Reference proteome</keyword>
<feature type="compositionally biased region" description="Acidic residues" evidence="1">
    <location>
        <begin position="479"/>
        <end position="495"/>
    </location>
</feature>
<accession>A0AAD5WZQ6</accession>
<comment type="caution">
    <text evidence="3">The sequence shown here is derived from an EMBL/GenBank/DDBJ whole genome shotgun (WGS) entry which is preliminary data.</text>
</comment>
<dbReference type="PROSITE" id="PS50812">
    <property type="entry name" value="PWWP"/>
    <property type="match status" value="1"/>
</dbReference>
<dbReference type="Gene3D" id="2.30.30.140">
    <property type="match status" value="1"/>
</dbReference>
<dbReference type="Pfam" id="PF00855">
    <property type="entry name" value="PWWP"/>
    <property type="match status" value="1"/>
</dbReference>
<dbReference type="PANTHER" id="PTHR10688">
    <property type="entry name" value="PWWP DOMAIN-CONTAINING PROTEIN"/>
    <property type="match status" value="1"/>
</dbReference>
<feature type="region of interest" description="Disordered" evidence="1">
    <location>
        <begin position="136"/>
        <end position="259"/>
    </location>
</feature>
<dbReference type="EMBL" id="JADGJD010001742">
    <property type="protein sequence ID" value="KAJ3038328.1"/>
    <property type="molecule type" value="Genomic_DNA"/>
</dbReference>
<feature type="compositionally biased region" description="Basic and acidic residues" evidence="1">
    <location>
        <begin position="33"/>
        <end position="42"/>
    </location>
</feature>
<evidence type="ECO:0000259" key="2">
    <source>
        <dbReference type="PROSITE" id="PS50812"/>
    </source>
</evidence>
<organism evidence="3 4">
    <name type="scientific">Rhizophlyctis rosea</name>
    <dbReference type="NCBI Taxonomy" id="64517"/>
    <lineage>
        <taxon>Eukaryota</taxon>
        <taxon>Fungi</taxon>
        <taxon>Fungi incertae sedis</taxon>
        <taxon>Chytridiomycota</taxon>
        <taxon>Chytridiomycota incertae sedis</taxon>
        <taxon>Chytridiomycetes</taxon>
        <taxon>Rhizophlyctidales</taxon>
        <taxon>Rhizophlyctidaceae</taxon>
        <taxon>Rhizophlyctis</taxon>
    </lineage>
</organism>
<feature type="compositionally biased region" description="Low complexity" evidence="1">
    <location>
        <begin position="163"/>
        <end position="178"/>
    </location>
</feature>
<evidence type="ECO:0000256" key="1">
    <source>
        <dbReference type="SAM" id="MobiDB-lite"/>
    </source>
</evidence>
<protein>
    <recommendedName>
        <fullName evidence="2">PWWP domain-containing protein</fullName>
    </recommendedName>
</protein>
<feature type="compositionally biased region" description="Acidic residues" evidence="1">
    <location>
        <begin position="1"/>
        <end position="10"/>
    </location>
</feature>
<dbReference type="SUPFAM" id="SSF63748">
    <property type="entry name" value="Tudor/PWWP/MBT"/>
    <property type="match status" value="1"/>
</dbReference>
<feature type="region of interest" description="Disordered" evidence="1">
    <location>
        <begin position="1"/>
        <end position="42"/>
    </location>
</feature>
<dbReference type="AlphaFoldDB" id="A0AAD5WZQ6"/>
<proteinExistence type="predicted"/>
<dbReference type="SMART" id="SM00293">
    <property type="entry name" value="PWWP"/>
    <property type="match status" value="1"/>
</dbReference>
<feature type="compositionally biased region" description="Low complexity" evidence="1">
    <location>
        <begin position="231"/>
        <end position="241"/>
    </location>
</feature>
<feature type="compositionally biased region" description="Acidic residues" evidence="1">
    <location>
        <begin position="360"/>
        <end position="371"/>
    </location>
</feature>
<dbReference type="InterPro" id="IPR000313">
    <property type="entry name" value="PWWP_dom"/>
</dbReference>
<sequence>MADESVDQPMEDVATPESPNEDSQENHSANSKSSKDSKDTKVIEKEDYNVGDLVWAKLKGYPWWPAKIQDEAEIPDHVAAKKPPRTKSFCVYFYGSRDYGWFQADCIKPFKEHKEEFTKKKQTALFLKAIREAEDPSIIEKEEEEKRAAAERKEAERKKRKSMTPSKAKASKASTPASSKKKSKTTSIYSDDEEEAEAVPETDGKKRRKKAESGDEAETPQPDKKRRKSSSSKTLKSLPSGKDVHSEDEEVEVNDAAGMEELVKLRKKIQAIILKEKDEVLGPSDFKKASEYLTRVEAMVIRDKGVMLESKIGKVLKVLSKKSWPDDEYDLPARARRKVESILDAFPDMHKGKNNKEDGEGGGDQDVEMEERESPKVNGGTQNGSQQEEGVKDEKNKEEEKVKGEEKEEESKGEKEEEEEKEVKEDAMEVDEKVEGAKENGKKEEDEAEAKDTKVEANGDDKAVAEDVKEGDAGVAGGEAEEVTNDAGEEEEKEK</sequence>
<dbReference type="PANTHER" id="PTHR10688:SF5">
    <property type="entry name" value="PWWP DOMAIN-CONTAINING PROTEIN 1-RELATED"/>
    <property type="match status" value="1"/>
</dbReference>
<evidence type="ECO:0000313" key="3">
    <source>
        <dbReference type="EMBL" id="KAJ3038328.1"/>
    </source>
</evidence>
<feature type="compositionally biased region" description="Acidic residues" evidence="1">
    <location>
        <begin position="190"/>
        <end position="200"/>
    </location>
</feature>
<feature type="compositionally biased region" description="Basic and acidic residues" evidence="1">
    <location>
        <begin position="136"/>
        <end position="157"/>
    </location>
</feature>
<feature type="compositionally biased region" description="Basic and acidic residues" evidence="1">
    <location>
        <begin position="347"/>
        <end position="359"/>
    </location>
</feature>
<gene>
    <name evidence="3" type="ORF">HK097_003210</name>
</gene>
<reference evidence="3" key="1">
    <citation type="submission" date="2020-05" db="EMBL/GenBank/DDBJ databases">
        <title>Phylogenomic resolution of chytrid fungi.</title>
        <authorList>
            <person name="Stajich J.E."/>
            <person name="Amses K."/>
            <person name="Simmons R."/>
            <person name="Seto K."/>
            <person name="Myers J."/>
            <person name="Bonds A."/>
            <person name="Quandt C.A."/>
            <person name="Barry K."/>
            <person name="Liu P."/>
            <person name="Grigoriev I."/>
            <person name="Longcore J.E."/>
            <person name="James T.Y."/>
        </authorList>
    </citation>
    <scope>NUCLEOTIDE SEQUENCE</scope>
    <source>
        <strain evidence="3">JEL0318</strain>
    </source>
</reference>
<feature type="compositionally biased region" description="Basic and acidic residues" evidence="1">
    <location>
        <begin position="389"/>
        <end position="472"/>
    </location>
</feature>
<name>A0AAD5WZQ6_9FUNG</name>
<dbReference type="Proteomes" id="UP001212841">
    <property type="component" value="Unassembled WGS sequence"/>
</dbReference>
<dbReference type="InterPro" id="IPR052657">
    <property type="entry name" value="PDP_family_Arabidopsis"/>
</dbReference>
<feature type="domain" description="PWWP" evidence="2">
    <location>
        <begin position="50"/>
        <end position="113"/>
    </location>
</feature>